<name>A0A9K3D8H9_9EUKA</name>
<evidence type="ECO:0000313" key="1">
    <source>
        <dbReference type="EMBL" id="GIQ90335.1"/>
    </source>
</evidence>
<evidence type="ECO:0000313" key="2">
    <source>
        <dbReference type="Proteomes" id="UP000265618"/>
    </source>
</evidence>
<dbReference type="InterPro" id="IPR051805">
    <property type="entry name" value="Dehydratase_Activator_Redct"/>
</dbReference>
<keyword evidence="2" id="KW-1185">Reference proteome</keyword>
<protein>
    <submittedName>
        <fullName evidence="1">Uncharacterized protein</fullName>
    </submittedName>
</protein>
<sequence length="147" mass="15522">SGGMRVASVMKIPYIQEVVACGDAIREYIPHTNVAIELGGEDAKISFFTDGEMSQSNMNATCAGGTDVQHAQEAQVPSLTPWPFFSLSLSPSTPLLSGAFIDTMAILLQTDASGLNDLAKEHTRLYPIASLSLSLSLSPSLSVCVCV</sequence>
<comment type="caution">
    <text evidence="1">The sequence shown here is derived from an EMBL/GenBank/DDBJ whole genome shotgun (WGS) entry which is preliminary data.</text>
</comment>
<feature type="non-terminal residue" evidence="1">
    <location>
        <position position="1"/>
    </location>
</feature>
<accession>A0A9K3D8H9</accession>
<dbReference type="Gene3D" id="3.30.420.40">
    <property type="match status" value="1"/>
</dbReference>
<proteinExistence type="predicted"/>
<dbReference type="PANTHER" id="PTHR32329">
    <property type="entry name" value="BIFUNCTIONAL PROTEIN [INCLUDES 2-HYDROXYACYL-COA DEHYDRATASE (N-TER) AND ITS ACTIVATOR DOMAIN (C_TERM)-RELATED"/>
    <property type="match status" value="1"/>
</dbReference>
<dbReference type="EMBL" id="BDIP01006055">
    <property type="protein sequence ID" value="GIQ90335.1"/>
    <property type="molecule type" value="Genomic_DNA"/>
</dbReference>
<gene>
    <name evidence="1" type="ORF">KIPB_013091</name>
</gene>
<dbReference type="AlphaFoldDB" id="A0A9K3D8H9"/>
<dbReference type="Proteomes" id="UP000265618">
    <property type="component" value="Unassembled WGS sequence"/>
</dbReference>
<reference evidence="1 2" key="1">
    <citation type="journal article" date="2018" name="PLoS ONE">
        <title>The draft genome of Kipferlia bialata reveals reductive genome evolution in fornicate parasites.</title>
        <authorList>
            <person name="Tanifuji G."/>
            <person name="Takabayashi S."/>
            <person name="Kume K."/>
            <person name="Takagi M."/>
            <person name="Nakayama T."/>
            <person name="Kamikawa R."/>
            <person name="Inagaki Y."/>
            <person name="Hashimoto T."/>
        </authorList>
    </citation>
    <scope>NUCLEOTIDE SEQUENCE [LARGE SCALE GENOMIC DNA]</scope>
    <source>
        <strain evidence="1">NY0173</strain>
    </source>
</reference>
<dbReference type="PANTHER" id="PTHR32329:SF4">
    <property type="entry name" value="ACTIVATOR OF 2-HYDROXYACYL-COA DEHYDRATASE"/>
    <property type="match status" value="1"/>
</dbReference>
<organism evidence="1 2">
    <name type="scientific">Kipferlia bialata</name>
    <dbReference type="NCBI Taxonomy" id="797122"/>
    <lineage>
        <taxon>Eukaryota</taxon>
        <taxon>Metamonada</taxon>
        <taxon>Carpediemonas-like organisms</taxon>
        <taxon>Kipferlia</taxon>
    </lineage>
</organism>